<name>A0A7G2JXU1_HAEIF</name>
<protein>
    <submittedName>
        <fullName evidence="1">Putative tail length tape measure protein</fullName>
    </submittedName>
</protein>
<sequence>IKAAPEFESFFDSLEKLQAETENLSEDDALDEWVQKLIEGDKLLSEFGESFLQNTEQLSKELQEAGLSAEQVEKVIGKLKSAIEQKTDATEKDTKAVEDNAKSTENLSDNIIDLWATQYGAVGLLNKFELLGISINKTTLKVAAFGAAFYAATIGVKNFVDANLDALDEIFFFCQTFSFFFCINRTNWFSWIFESWVVDINFYLR</sequence>
<accession>A0A7G2JXU1</accession>
<reference evidence="1" key="1">
    <citation type="journal article" date="2010" name="Genomics">
        <title>Tracing phylogenomic events leading to diversity of Haemophilus influenzae and the emergence of Brazilian Purpuric Fever (BPF)-associated clones.</title>
        <authorList>
            <person name="Papazisi L."/>
            <person name="Ratnayake S."/>
            <person name="Remortel B.G."/>
            <person name="Bock G.R."/>
            <person name="Liang W."/>
            <person name="Saeed A.I."/>
            <person name="Liu J."/>
            <person name="Fleischmann R.D."/>
            <person name="Kilian M."/>
            <person name="Peterson S.N."/>
        </authorList>
    </citation>
    <scope>NUCLEOTIDE SEQUENCE [LARGE SCALE GENOMIC DNA]</scope>
    <source>
        <strain evidence="1">HK1212</strain>
    </source>
</reference>
<evidence type="ECO:0000313" key="1">
    <source>
        <dbReference type="EMBL" id="EFA27629.1"/>
    </source>
</evidence>
<feature type="non-terminal residue" evidence="1">
    <location>
        <position position="1"/>
    </location>
</feature>
<gene>
    <name evidence="1" type="ORF">HAINFHK1212_1547</name>
</gene>
<dbReference type="EMBL" id="ABFC01001229">
    <property type="protein sequence ID" value="EFA27629.1"/>
    <property type="molecule type" value="Genomic_DNA"/>
</dbReference>
<organism evidence="1">
    <name type="scientific">Haemophilus influenzae HK1212</name>
    <dbReference type="NCBI Taxonomy" id="456482"/>
    <lineage>
        <taxon>Bacteria</taxon>
        <taxon>Pseudomonadati</taxon>
        <taxon>Pseudomonadota</taxon>
        <taxon>Gammaproteobacteria</taxon>
        <taxon>Pasteurellales</taxon>
        <taxon>Pasteurellaceae</taxon>
        <taxon>Haemophilus</taxon>
    </lineage>
</organism>
<proteinExistence type="predicted"/>
<dbReference type="AlphaFoldDB" id="A0A7G2JXU1"/>
<comment type="caution">
    <text evidence="1">The sequence shown here is derived from an EMBL/GenBank/DDBJ whole genome shotgun (WGS) entry which is preliminary data.</text>
</comment>